<organism evidence="2 3">
    <name type="scientific">Flaviaesturariibacter amylovorans</name>
    <dbReference type="NCBI Taxonomy" id="1084520"/>
    <lineage>
        <taxon>Bacteria</taxon>
        <taxon>Pseudomonadati</taxon>
        <taxon>Bacteroidota</taxon>
        <taxon>Chitinophagia</taxon>
        <taxon>Chitinophagales</taxon>
        <taxon>Chitinophagaceae</taxon>
        <taxon>Flaviaestuariibacter</taxon>
    </lineage>
</organism>
<protein>
    <recommendedName>
        <fullName evidence="4">Secreted protein</fullName>
    </recommendedName>
</protein>
<gene>
    <name evidence="2" type="ORF">GCM10023184_22150</name>
</gene>
<keyword evidence="1" id="KW-0472">Membrane</keyword>
<name>A0ABP8GX92_9BACT</name>
<dbReference type="PROSITE" id="PS51257">
    <property type="entry name" value="PROKAR_LIPOPROTEIN"/>
    <property type="match status" value="1"/>
</dbReference>
<keyword evidence="1" id="KW-0812">Transmembrane</keyword>
<keyword evidence="1" id="KW-1133">Transmembrane helix</keyword>
<proteinExistence type="predicted"/>
<comment type="caution">
    <text evidence="2">The sequence shown here is derived from an EMBL/GenBank/DDBJ whole genome shotgun (WGS) entry which is preliminary data.</text>
</comment>
<keyword evidence="3" id="KW-1185">Reference proteome</keyword>
<evidence type="ECO:0000256" key="1">
    <source>
        <dbReference type="SAM" id="Phobius"/>
    </source>
</evidence>
<evidence type="ECO:0008006" key="4">
    <source>
        <dbReference type="Google" id="ProtNLM"/>
    </source>
</evidence>
<dbReference type="Proteomes" id="UP001501725">
    <property type="component" value="Unassembled WGS sequence"/>
</dbReference>
<sequence>MAPVRPHFLTRYLLWTLVVLLAAIGACICVWIWHRGRLRQLEERAGGHLYSQHPSNNAYEPFASHRGPVRPVLYFGRPARPGRYQ</sequence>
<evidence type="ECO:0000313" key="2">
    <source>
        <dbReference type="EMBL" id="GAA4330796.1"/>
    </source>
</evidence>
<accession>A0ABP8GX92</accession>
<evidence type="ECO:0000313" key="3">
    <source>
        <dbReference type="Proteomes" id="UP001501725"/>
    </source>
</evidence>
<dbReference type="EMBL" id="BAABGY010000007">
    <property type="protein sequence ID" value="GAA4330796.1"/>
    <property type="molecule type" value="Genomic_DNA"/>
</dbReference>
<reference evidence="3" key="1">
    <citation type="journal article" date="2019" name="Int. J. Syst. Evol. Microbiol.">
        <title>The Global Catalogue of Microorganisms (GCM) 10K type strain sequencing project: providing services to taxonomists for standard genome sequencing and annotation.</title>
        <authorList>
            <consortium name="The Broad Institute Genomics Platform"/>
            <consortium name="The Broad Institute Genome Sequencing Center for Infectious Disease"/>
            <person name="Wu L."/>
            <person name="Ma J."/>
        </authorList>
    </citation>
    <scope>NUCLEOTIDE SEQUENCE [LARGE SCALE GENOMIC DNA]</scope>
    <source>
        <strain evidence="3">JCM 17919</strain>
    </source>
</reference>
<feature type="transmembrane region" description="Helical" evidence="1">
    <location>
        <begin position="12"/>
        <end position="34"/>
    </location>
</feature>